<dbReference type="PANTHER" id="PTHR38690">
    <property type="entry name" value="PROTEASE-RELATED"/>
    <property type="match status" value="1"/>
</dbReference>
<name>A0A1T1H9F2_OCELI</name>
<comment type="caution">
    <text evidence="4">The sequence shown here is derived from an EMBL/GenBank/DDBJ whole genome shotgun (WGS) entry which is preliminary data.</text>
</comment>
<dbReference type="PANTHER" id="PTHR38690:SF1">
    <property type="entry name" value="PROTEASE"/>
    <property type="match status" value="1"/>
</dbReference>
<accession>A0A1T1H9F2</accession>
<dbReference type="EMBL" id="MTSD02000006">
    <property type="protein sequence ID" value="OOV86473.1"/>
    <property type="molecule type" value="Genomic_DNA"/>
</dbReference>
<sequence length="1323" mass="147766">MSLPRHIFNHSIIWLVLPVVVVLALYVSIGRYFFPLLENYRDDLMSWANTQLAINLQIDQLHGQWNDFDPYIHLDQIEVYAPQVHAEDGIKPALEVRNFSLELDSFRSFRYQFPVIRQASIQGVTLRLKQEEDARWLLNGWNQQTGVSDKADQITEPSGKSSDPRQRGRSDRLRDEVAPITRVLEFLLRQQHLKMEHVWLELTDRFGREYRAYSRRLEVYEVEGKRRLQGQLQLDPGSPQQIGFILEIAGDPFDQKSLTVELYLQADSQSLSSWLEKIEHLLPFDIPELNGGLELWSDWQGGRLQSLKGRLKDGELELDLPEQPKVYLANLNTELFWQREASGWELITDNLSFSLQNRPFVLKQAVARQKNDDWQVQLSNLDLEKISDTFLEWPDLPEKARDALVRLKPRGELHNLSISQSESDGFLVKTEVESVSVDAYYGAPVLRNVHGYVQSSAHDGFIRFHSDEFFMGYPQLYSGGWWFDKAIGEVHWQIGDMLRVFGLGLQLNRGATEIAGEFDLLQPEEGDDLFYLNVGLTGTDEAFGLRLVPDLIIPESLSNWLGSSIKSAEVKQGGFIYDGTLNLNASLPDREVATLLLLDVEKSKLQFLPEWPAAEALDAQVRLDGTDLNVSLNSGRYLQNEGISGNVTLRDDGVGSVVGLNLEGRVYPEWGWQVLTETPLSALIPESLLDWQLSGKPLAFSTNLIFPVDGRKGSGQVNVQARDGVLLIPELATPVSRLNGDVIYDIDRGLSVPKATAEFLGGETAFEVETDMRTAAVRVAGSGQSDLIAINQWQPMPFSSWLSGTLDYQFSVNLNKESQLHLTSKLNDVVVSLPEPIGKEINTERPLKVDMTFAPKANYFSVAYDHRGSEGFLISHGIWGGDQQGYGVGVWYGDATEHARLPTVSNQRTDIYIKESIFNVDPWVEFASAEIARQSLASSVLDSGGQGVAEQGSAAETQPVRMHLETAKAIYGDTVVNDLAIDAVLKNKTLDARFASQQLEGAARLTPDLLQLDMQRVFITPPQDITSEPANAVSAKEKRHDMFEQVFRSEWPDFDLKIADFSIYGVSGQQLDAAYRTERSSRQVRLSNLSQGSAHFSGTLDWLTGDAAGSTDAQTSLILNIKGGDLKDIQTGFGIPAAITSSKSDSTIRLNWQGLPHDVRSETLNGQVSVDLERGSFEQVVSVPALKLLSLLNFESLVRRLQLDFSDLSGKGLSYDKVTGRVDIKNGIGVISEPVQVEGTATKFAMTGELDFVEERFDQEMVVTLPVGETLPFAAILAGAPQVGGTIYIVQKVFGDLFDKFTQATYTIRGEWDDPQIELKRVF</sequence>
<feature type="region of interest" description="Disordered" evidence="1">
    <location>
        <begin position="147"/>
        <end position="173"/>
    </location>
</feature>
<dbReference type="InterPro" id="IPR011836">
    <property type="entry name" value="YhdP"/>
</dbReference>
<feature type="transmembrane region" description="Helical" evidence="2">
    <location>
        <begin position="12"/>
        <end position="34"/>
    </location>
</feature>
<evidence type="ECO:0000313" key="4">
    <source>
        <dbReference type="EMBL" id="OOV86473.1"/>
    </source>
</evidence>
<dbReference type="Proteomes" id="UP000190064">
    <property type="component" value="Unassembled WGS sequence"/>
</dbReference>
<feature type="compositionally biased region" description="Basic and acidic residues" evidence="1">
    <location>
        <begin position="162"/>
        <end position="173"/>
    </location>
</feature>
<proteinExistence type="predicted"/>
<evidence type="ECO:0000313" key="5">
    <source>
        <dbReference type="Proteomes" id="UP000190064"/>
    </source>
</evidence>
<dbReference type="InterPro" id="IPR025263">
    <property type="entry name" value="YhdP_central"/>
</dbReference>
<organism evidence="4 5">
    <name type="scientific">Oceanospirillum linum</name>
    <dbReference type="NCBI Taxonomy" id="966"/>
    <lineage>
        <taxon>Bacteria</taxon>
        <taxon>Pseudomonadati</taxon>
        <taxon>Pseudomonadota</taxon>
        <taxon>Gammaproteobacteria</taxon>
        <taxon>Oceanospirillales</taxon>
        <taxon>Oceanospirillaceae</taxon>
        <taxon>Oceanospirillum</taxon>
    </lineage>
</organism>
<evidence type="ECO:0000256" key="2">
    <source>
        <dbReference type="SAM" id="Phobius"/>
    </source>
</evidence>
<gene>
    <name evidence="4" type="ORF">BTA35_0213295</name>
</gene>
<dbReference type="RefSeq" id="WP_078320292.1">
    <property type="nucleotide sequence ID" value="NZ_FXTS01000007.1"/>
</dbReference>
<protein>
    <recommendedName>
        <fullName evidence="3">YhdP central domain-containing protein</fullName>
    </recommendedName>
</protein>
<evidence type="ECO:0000256" key="1">
    <source>
        <dbReference type="SAM" id="MobiDB-lite"/>
    </source>
</evidence>
<keyword evidence="2" id="KW-0812">Transmembrane</keyword>
<evidence type="ECO:0000259" key="3">
    <source>
        <dbReference type="Pfam" id="PF13116"/>
    </source>
</evidence>
<keyword evidence="2" id="KW-1133">Transmembrane helix</keyword>
<dbReference type="STRING" id="966.BTA35_0213295"/>
<keyword evidence="2" id="KW-0472">Membrane</keyword>
<reference evidence="4" key="1">
    <citation type="submission" date="2017-02" db="EMBL/GenBank/DDBJ databases">
        <title>Draft Genome Sequence of the Salt Water Bacterium Oceanospirillum linum ATCC 11336.</title>
        <authorList>
            <person name="Trachtenberg A.M."/>
            <person name="Carney J.G."/>
            <person name="Linnane J.D."/>
            <person name="Rheaume B.A."/>
            <person name="Pitts N.L."/>
            <person name="Mykles D.L."/>
            <person name="Maclea K.S."/>
        </authorList>
    </citation>
    <scope>NUCLEOTIDE SEQUENCE [LARGE SCALE GENOMIC DNA]</scope>
    <source>
        <strain evidence="4">ATCC 11336</strain>
    </source>
</reference>
<feature type="domain" description="YhdP central" evidence="3">
    <location>
        <begin position="10"/>
        <end position="1317"/>
    </location>
</feature>
<keyword evidence="5" id="KW-1185">Reference proteome</keyword>
<dbReference type="Pfam" id="PF13116">
    <property type="entry name" value="YhdP"/>
    <property type="match status" value="1"/>
</dbReference>